<reference evidence="8" key="1">
    <citation type="submission" date="2022-11" db="UniProtKB">
        <authorList>
            <consortium name="WormBaseParasite"/>
        </authorList>
    </citation>
    <scope>IDENTIFICATION</scope>
</reference>
<dbReference type="PROSITE" id="PS50174">
    <property type="entry name" value="G_PATCH"/>
    <property type="match status" value="1"/>
</dbReference>
<dbReference type="PANTHER" id="PTHR23340:SF0">
    <property type="entry name" value="SURP AND G-PATCH DOMAIN-CONTAINING PROTEIN 1 ISOFORM X1"/>
    <property type="match status" value="1"/>
</dbReference>
<sequence>MCRKTIDPSTASSAQLKIAKALMKQQPPHDEQQESRKRKESASLPSVQMKLSRPAVPATSTTALRPADIFSADDDDDPAIESASATVDGSRTGSRTAAPHASSNNTAVSRSVNPADCVAPTPSFANSRPVAIKDEKTRASTSAASSRTFQEHKRSSRWGQREKKSVSTAQHASPAEPQPSDIVICRLVLLMESIAGSSSSEANSAMGAELELEQLRAQMKARAKALLAIERLGLPTPAADSAADIEREIAEGPTWEHRRRQAEIERLSSNTDAADAAPDADIDGGPKRHLSAYLPVGYDEALRNPREEESDYAASKLTEQNRGFQLLAKMGWTEGKGLGATQQGIVAPIKQGRSADDHQGLGADGETQPADAFDAYRRRMMEAYRHRPNPFVSPRRRHLALSPLPPRLLTPTVLQKNPRRPY</sequence>
<keyword evidence="4" id="KW-0539">Nucleus</keyword>
<organism evidence="7 8">
    <name type="scientific">Plectus sambesii</name>
    <dbReference type="NCBI Taxonomy" id="2011161"/>
    <lineage>
        <taxon>Eukaryota</taxon>
        <taxon>Metazoa</taxon>
        <taxon>Ecdysozoa</taxon>
        <taxon>Nematoda</taxon>
        <taxon>Chromadorea</taxon>
        <taxon>Plectida</taxon>
        <taxon>Plectina</taxon>
        <taxon>Plectoidea</taxon>
        <taxon>Plectidae</taxon>
        <taxon>Plectus</taxon>
    </lineage>
</organism>
<feature type="domain" description="G-patch" evidence="6">
    <location>
        <begin position="319"/>
        <end position="366"/>
    </location>
</feature>
<dbReference type="Proteomes" id="UP000887566">
    <property type="component" value="Unplaced"/>
</dbReference>
<proteinExistence type="predicted"/>
<dbReference type="Pfam" id="PF01585">
    <property type="entry name" value="G-patch"/>
    <property type="match status" value="1"/>
</dbReference>
<feature type="compositionally biased region" description="Basic and acidic residues" evidence="5">
    <location>
        <begin position="27"/>
        <end position="41"/>
    </location>
</feature>
<comment type="subcellular location">
    <subcellularLocation>
        <location evidence="1">Nucleus</location>
    </subcellularLocation>
</comment>
<dbReference type="InterPro" id="IPR000467">
    <property type="entry name" value="G_patch_dom"/>
</dbReference>
<dbReference type="GO" id="GO:0005654">
    <property type="term" value="C:nucleoplasm"/>
    <property type="evidence" value="ECO:0007669"/>
    <property type="project" value="TreeGrafter"/>
</dbReference>
<keyword evidence="2" id="KW-0507">mRNA processing</keyword>
<dbReference type="GO" id="GO:0006397">
    <property type="term" value="P:mRNA processing"/>
    <property type="evidence" value="ECO:0007669"/>
    <property type="project" value="UniProtKB-KW"/>
</dbReference>
<dbReference type="PANTHER" id="PTHR23340">
    <property type="entry name" value="ARGININE/SERINE RICH SPLICING FACTOR SF4/14"/>
    <property type="match status" value="1"/>
</dbReference>
<feature type="region of interest" description="Disordered" evidence="5">
    <location>
        <begin position="21"/>
        <end position="178"/>
    </location>
</feature>
<evidence type="ECO:0000256" key="4">
    <source>
        <dbReference type="ARBA" id="ARBA00023242"/>
    </source>
</evidence>
<dbReference type="SMART" id="SM00443">
    <property type="entry name" value="G_patch"/>
    <property type="match status" value="1"/>
</dbReference>
<feature type="compositionally biased region" description="Low complexity" evidence="5">
    <location>
        <begin position="139"/>
        <end position="148"/>
    </location>
</feature>
<evidence type="ECO:0000313" key="8">
    <source>
        <dbReference type="WBParaSite" id="PSAMB.scaffold3553size17833.g21828.t1"/>
    </source>
</evidence>
<keyword evidence="7" id="KW-1185">Reference proteome</keyword>
<feature type="compositionally biased region" description="Polar residues" evidence="5">
    <location>
        <begin position="87"/>
        <end position="112"/>
    </location>
</feature>
<dbReference type="GO" id="GO:0003723">
    <property type="term" value="F:RNA binding"/>
    <property type="evidence" value="ECO:0007669"/>
    <property type="project" value="TreeGrafter"/>
</dbReference>
<dbReference type="InterPro" id="IPR040169">
    <property type="entry name" value="SUGP1/2"/>
</dbReference>
<evidence type="ECO:0000256" key="1">
    <source>
        <dbReference type="ARBA" id="ARBA00004123"/>
    </source>
</evidence>
<name>A0A914W8Y2_9BILA</name>
<evidence type="ECO:0000256" key="2">
    <source>
        <dbReference type="ARBA" id="ARBA00022664"/>
    </source>
</evidence>
<feature type="region of interest" description="Disordered" evidence="5">
    <location>
        <begin position="387"/>
        <end position="422"/>
    </location>
</feature>
<protein>
    <submittedName>
        <fullName evidence="8">G-patch domain-containing protein</fullName>
    </submittedName>
</protein>
<feature type="compositionally biased region" description="Basic and acidic residues" evidence="5">
    <location>
        <begin position="149"/>
        <end position="165"/>
    </location>
</feature>
<dbReference type="GO" id="GO:0008380">
    <property type="term" value="P:RNA splicing"/>
    <property type="evidence" value="ECO:0007669"/>
    <property type="project" value="UniProtKB-KW"/>
</dbReference>
<evidence type="ECO:0000313" key="7">
    <source>
        <dbReference type="Proteomes" id="UP000887566"/>
    </source>
</evidence>
<evidence type="ECO:0000256" key="5">
    <source>
        <dbReference type="SAM" id="MobiDB-lite"/>
    </source>
</evidence>
<evidence type="ECO:0000259" key="6">
    <source>
        <dbReference type="PROSITE" id="PS50174"/>
    </source>
</evidence>
<dbReference type="AlphaFoldDB" id="A0A914W8Y2"/>
<keyword evidence="3" id="KW-0508">mRNA splicing</keyword>
<dbReference type="WBParaSite" id="PSAMB.scaffold3553size17833.g21828.t1">
    <property type="protein sequence ID" value="PSAMB.scaffold3553size17833.g21828.t1"/>
    <property type="gene ID" value="PSAMB.scaffold3553size17833.g21828"/>
</dbReference>
<evidence type="ECO:0000256" key="3">
    <source>
        <dbReference type="ARBA" id="ARBA00023187"/>
    </source>
</evidence>
<accession>A0A914W8Y2</accession>